<protein>
    <submittedName>
        <fullName evidence="1">Uncharacterized protein</fullName>
    </submittedName>
</protein>
<dbReference type="AlphaFoldDB" id="A0A1W2FC72"/>
<evidence type="ECO:0000313" key="2">
    <source>
        <dbReference type="Proteomes" id="UP000192674"/>
    </source>
</evidence>
<accession>A0A1W2FC72</accession>
<proteinExistence type="predicted"/>
<keyword evidence="2" id="KW-1185">Reference proteome</keyword>
<dbReference type="EMBL" id="FWXV01000005">
    <property type="protein sequence ID" value="SMD19555.1"/>
    <property type="molecule type" value="Genomic_DNA"/>
</dbReference>
<gene>
    <name evidence="1" type="ORF">SAMN05661093_06196</name>
</gene>
<evidence type="ECO:0000313" key="1">
    <source>
        <dbReference type="EMBL" id="SMD19555.1"/>
    </source>
</evidence>
<organism evidence="1 2">
    <name type="scientific">Kibdelosporangium aridum</name>
    <dbReference type="NCBI Taxonomy" id="2030"/>
    <lineage>
        <taxon>Bacteria</taxon>
        <taxon>Bacillati</taxon>
        <taxon>Actinomycetota</taxon>
        <taxon>Actinomycetes</taxon>
        <taxon>Pseudonocardiales</taxon>
        <taxon>Pseudonocardiaceae</taxon>
        <taxon>Kibdelosporangium</taxon>
    </lineage>
</organism>
<reference evidence="1 2" key="1">
    <citation type="submission" date="2017-04" db="EMBL/GenBank/DDBJ databases">
        <authorList>
            <person name="Afonso C.L."/>
            <person name="Miller P.J."/>
            <person name="Scott M.A."/>
            <person name="Spackman E."/>
            <person name="Goraichik I."/>
            <person name="Dimitrov K.M."/>
            <person name="Suarez D.L."/>
            <person name="Swayne D.E."/>
        </authorList>
    </citation>
    <scope>NUCLEOTIDE SEQUENCE [LARGE SCALE GENOMIC DNA]</scope>
    <source>
        <strain evidence="1 2">DSM 43828</strain>
    </source>
</reference>
<sequence>MGESEPDIYPVLPTLPDSYPVGNVLKMHQVRACVGYISHCKIFQCKAAGDRREGR</sequence>
<dbReference type="Proteomes" id="UP000192674">
    <property type="component" value="Unassembled WGS sequence"/>
</dbReference>
<name>A0A1W2FC72_KIBAR</name>